<keyword evidence="9" id="KW-0175">Coiled coil</keyword>
<dbReference type="CDD" id="cd00077">
    <property type="entry name" value="HDc"/>
    <property type="match status" value="1"/>
</dbReference>
<evidence type="ECO:0000256" key="4">
    <source>
        <dbReference type="ARBA" id="ARBA00022801"/>
    </source>
</evidence>
<dbReference type="AlphaFoldDB" id="A0A7R8Z9L2"/>
<dbReference type="SMART" id="SM00065">
    <property type="entry name" value="GAF"/>
    <property type="match status" value="1"/>
</dbReference>
<evidence type="ECO:0000256" key="10">
    <source>
        <dbReference type="SAM" id="MobiDB-lite"/>
    </source>
</evidence>
<dbReference type="EC" id="3.1.4.-" evidence="8"/>
<dbReference type="GO" id="GO:0046872">
    <property type="term" value="F:metal ion binding"/>
    <property type="evidence" value="ECO:0007669"/>
    <property type="project" value="UniProtKB-KW"/>
</dbReference>
<dbReference type="SUPFAM" id="SSF53098">
    <property type="entry name" value="Ribonuclease H-like"/>
    <property type="match status" value="1"/>
</dbReference>
<proteinExistence type="inferred from homology"/>
<dbReference type="InterPro" id="IPR003018">
    <property type="entry name" value="GAF"/>
</dbReference>
<feature type="binding site" evidence="6">
    <location>
        <position position="717"/>
    </location>
    <ligand>
        <name>AMP</name>
        <dbReference type="ChEBI" id="CHEBI:456215"/>
    </ligand>
</feature>
<dbReference type="InterPro" id="IPR003607">
    <property type="entry name" value="HD/PDEase_dom"/>
</dbReference>
<protein>
    <recommendedName>
        <fullName evidence="8">Phosphodiesterase</fullName>
        <ecNumber evidence="8">3.1.4.-</ecNumber>
    </recommendedName>
</protein>
<comment type="cofactor">
    <cofactor evidence="8">
        <name>a divalent metal cation</name>
        <dbReference type="ChEBI" id="CHEBI:60240"/>
    </cofactor>
    <text evidence="8">Binds 2 divalent metal cations per subunit. Site 1 may preferentially bind zinc ions, while site 2 has a preference for magnesium and/or manganese ions.</text>
</comment>
<dbReference type="Gene3D" id="2.30.30.100">
    <property type="match status" value="1"/>
</dbReference>
<dbReference type="InterPro" id="IPR012337">
    <property type="entry name" value="RNaseH-like_sf"/>
</dbReference>
<dbReference type="PROSITE" id="PS00126">
    <property type="entry name" value="PDEASE_I_1"/>
    <property type="match status" value="1"/>
</dbReference>
<dbReference type="InterPro" id="IPR002073">
    <property type="entry name" value="PDEase_catalytic_dom"/>
</dbReference>
<keyword evidence="4 8" id="KW-0378">Hydrolase</keyword>
<evidence type="ECO:0000256" key="6">
    <source>
        <dbReference type="PIRSR" id="PIRSR623088-2"/>
    </source>
</evidence>
<dbReference type="Gene3D" id="3.30.450.40">
    <property type="match status" value="2"/>
</dbReference>
<feature type="compositionally biased region" description="Polar residues" evidence="10">
    <location>
        <begin position="1"/>
        <end position="15"/>
    </location>
</feature>
<evidence type="ECO:0000256" key="2">
    <source>
        <dbReference type="ARBA" id="ARBA00022535"/>
    </source>
</evidence>
<feature type="binding site" evidence="6">
    <location>
        <position position="879"/>
    </location>
    <ligand>
        <name>AMP</name>
        <dbReference type="ChEBI" id="CHEBI:456215"/>
    </ligand>
</feature>
<feature type="binding site" evidence="7">
    <location>
        <position position="674"/>
    </location>
    <ligand>
        <name>Zn(2+)</name>
        <dbReference type="ChEBI" id="CHEBI:29105"/>
        <label>1</label>
    </ligand>
</feature>
<gene>
    <name evidence="12" type="ORF">TDIB3V08_LOCUS7784</name>
</gene>
<dbReference type="FunFam" id="1.10.1300.10:FF:000003">
    <property type="entry name" value="Phosphodiesterase"/>
    <property type="match status" value="1"/>
</dbReference>
<feature type="domain" description="PDEase" evidence="11">
    <location>
        <begin position="581"/>
        <end position="922"/>
    </location>
</feature>
<accession>A0A7R8Z9L2</accession>
<feature type="binding site" evidence="7">
    <location>
        <position position="828"/>
    </location>
    <ligand>
        <name>Zn(2+)</name>
        <dbReference type="ChEBI" id="CHEBI:29105"/>
        <label>1</label>
    </ligand>
</feature>
<evidence type="ECO:0000256" key="1">
    <source>
        <dbReference type="ARBA" id="ARBA00007648"/>
    </source>
</evidence>
<feature type="coiled-coil region" evidence="9">
    <location>
        <begin position="129"/>
        <end position="156"/>
    </location>
</feature>
<dbReference type="PRINTS" id="PR00387">
    <property type="entry name" value="PDIESTERASE1"/>
</dbReference>
<feature type="active site" description="Proton donor" evidence="5">
    <location>
        <position position="670"/>
    </location>
</feature>
<evidence type="ECO:0000256" key="9">
    <source>
        <dbReference type="SAM" id="Coils"/>
    </source>
</evidence>
<dbReference type="PANTHER" id="PTHR11347">
    <property type="entry name" value="CYCLIC NUCLEOTIDE PHOSPHODIESTERASE"/>
    <property type="match status" value="1"/>
</dbReference>
<dbReference type="PROSITE" id="PS51845">
    <property type="entry name" value="PDEASE_I_2"/>
    <property type="match status" value="1"/>
</dbReference>
<name>A0A7R8Z9L2_TIMDO</name>
<evidence type="ECO:0000256" key="7">
    <source>
        <dbReference type="PIRSR" id="PIRSR623088-3"/>
    </source>
</evidence>
<dbReference type="InterPro" id="IPR023088">
    <property type="entry name" value="PDEase"/>
</dbReference>
<dbReference type="InterPro" id="IPR023174">
    <property type="entry name" value="PDEase_CS"/>
</dbReference>
<dbReference type="EMBL" id="OA568500">
    <property type="protein sequence ID" value="CAD7201588.1"/>
    <property type="molecule type" value="Genomic_DNA"/>
</dbReference>
<sequence>MGQTSSLARASSQRLTHSKESFTKSRSKESYRSLFGSLPERARMLLSSFSQNYRWSWERERVINLPLLRILCVVYSQPVCELLKVFKDCTEEMSSEKQVTASKIILLSQALKKWCNKFINRPDVENHVKEMAIKLLEALNKRFKAIEENKVFAEATVLDPRFKRHGFSDSHNFERVKNAIINQVCERAIIGAELVFSESLCSFFFKPWLREGFMNVTMTAAIFTDARGDHYPLESCYVQARNIRYVHIPDELLELCSTLDDRSSSALQVKINNFLQERTGSTLVFLVLLLHESDEAIVQTVGTKPLEREIRFPTENTIFDKTVNDYSGVINNVTQLNSDLLDVLRSIIMDQLPDMFLCIPIRDQTSDFPPLFVCVMNSSGVEEDVSASCLLIQECFRYTLGSVRNTFLYEESLLSVARNLFAHLDDVSDLLQEIMAEARNLTKAERCSLFLLDPNHRELVAKVFDGDSSDEEVRIGVNTGIAGHVVTTGELLNIRDAYKHPLFYKGMDEVTGFRTKSILCFPIRDECGGIVGVAQLCNKLARGGHFTQMDEEAAMALSVYCGICIAHSLAYGRVRDAQARSRISNELLMYHMKVADGELRGLMESAELVDLEGFNEFSFSPRVIPEADTPRHVYKMFHNLGLIHKFRINKETLVRFILFVKKGYRDVSYHNWMHAFSVTHFAYLLLRNLHLCEGEDGSAPLMGLEALALLVSCLCHDLDHRGTTNSFHTRHGTALACLYSSEGSVMERHHLSQAMCVLNTEGCNVLDGLSRDGYVRCLDLIKDIILATDLASHMAVFDQQRRLAEDGYDGTDPTQRSLLLSLLMTVSDLSDQTKHWRVSKRIAELIYQEFFSQGDLEKSMGNLPLDMMDRDKACIPELQIQFLTNIVIPLLHVLQRLFPGAAPLLEAAETNRECWGRAVEIFSRRWGQGHSSIDILMDPELEELVMNSLTSDGMLDKELRGS</sequence>
<feature type="binding site" evidence="7">
    <location>
        <position position="716"/>
    </location>
    <ligand>
        <name>Zn(2+)</name>
        <dbReference type="ChEBI" id="CHEBI:29105"/>
        <label>1</label>
    </ligand>
</feature>
<evidence type="ECO:0000256" key="8">
    <source>
        <dbReference type="RuleBase" id="RU363067"/>
    </source>
</evidence>
<dbReference type="InterPro" id="IPR029016">
    <property type="entry name" value="GAF-like_dom_sf"/>
</dbReference>
<feature type="region of interest" description="Disordered" evidence="10">
    <location>
        <begin position="1"/>
        <end position="24"/>
    </location>
</feature>
<keyword evidence="2" id="KW-0140">cGMP</keyword>
<dbReference type="SUPFAM" id="SSF55781">
    <property type="entry name" value="GAF domain-like"/>
    <property type="match status" value="1"/>
</dbReference>
<reference evidence="12" key="1">
    <citation type="submission" date="2020-11" db="EMBL/GenBank/DDBJ databases">
        <authorList>
            <person name="Tran Van P."/>
        </authorList>
    </citation>
    <scope>NUCLEOTIDE SEQUENCE</scope>
</reference>
<feature type="binding site" evidence="7">
    <location>
        <position position="717"/>
    </location>
    <ligand>
        <name>Zn(2+)</name>
        <dbReference type="ChEBI" id="CHEBI:29105"/>
        <label>2</label>
    </ligand>
</feature>
<feature type="binding site" evidence="7">
    <location>
        <position position="717"/>
    </location>
    <ligand>
        <name>Zn(2+)</name>
        <dbReference type="ChEBI" id="CHEBI:29105"/>
        <label>1</label>
    </ligand>
</feature>
<dbReference type="Pfam" id="PF01590">
    <property type="entry name" value="GAF"/>
    <property type="match status" value="1"/>
</dbReference>
<dbReference type="GO" id="GO:0004114">
    <property type="term" value="F:3',5'-cyclic-nucleotide phosphodiesterase activity"/>
    <property type="evidence" value="ECO:0007669"/>
    <property type="project" value="InterPro"/>
</dbReference>
<feature type="binding site" evidence="6">
    <location>
        <position position="828"/>
    </location>
    <ligand>
        <name>AMP</name>
        <dbReference type="ChEBI" id="CHEBI:456215"/>
    </ligand>
</feature>
<feature type="binding site" evidence="6">
    <location>
        <begin position="670"/>
        <end position="674"/>
    </location>
    <ligand>
        <name>AMP</name>
        <dbReference type="ChEBI" id="CHEBI:456215"/>
    </ligand>
</feature>
<evidence type="ECO:0000256" key="5">
    <source>
        <dbReference type="PIRSR" id="PIRSR623088-1"/>
    </source>
</evidence>
<evidence type="ECO:0000259" key="11">
    <source>
        <dbReference type="PROSITE" id="PS51845"/>
    </source>
</evidence>
<comment type="similarity">
    <text evidence="1 8">Belongs to the cyclic nucleotide phosphodiesterase family.</text>
</comment>
<dbReference type="SMART" id="SM00471">
    <property type="entry name" value="HDc"/>
    <property type="match status" value="1"/>
</dbReference>
<dbReference type="Pfam" id="PF00233">
    <property type="entry name" value="PDEase_I"/>
    <property type="match status" value="1"/>
</dbReference>
<evidence type="ECO:0000313" key="12">
    <source>
        <dbReference type="EMBL" id="CAD7201588.1"/>
    </source>
</evidence>
<dbReference type="FunFam" id="3.30.450.40:FF:000007">
    <property type="entry name" value="Phosphodiesterase"/>
    <property type="match status" value="1"/>
</dbReference>
<dbReference type="InterPro" id="IPR036971">
    <property type="entry name" value="PDEase_catalytic_dom_sf"/>
</dbReference>
<dbReference type="Gene3D" id="1.10.1300.10">
    <property type="entry name" value="3'5'-cyclic nucleotide phosphodiesterase, catalytic domain"/>
    <property type="match status" value="1"/>
</dbReference>
<organism evidence="12">
    <name type="scientific">Timema douglasi</name>
    <name type="common">Walking stick</name>
    <dbReference type="NCBI Taxonomy" id="61478"/>
    <lineage>
        <taxon>Eukaryota</taxon>
        <taxon>Metazoa</taxon>
        <taxon>Ecdysozoa</taxon>
        <taxon>Arthropoda</taxon>
        <taxon>Hexapoda</taxon>
        <taxon>Insecta</taxon>
        <taxon>Pterygota</taxon>
        <taxon>Neoptera</taxon>
        <taxon>Polyneoptera</taxon>
        <taxon>Phasmatodea</taxon>
        <taxon>Timematodea</taxon>
        <taxon>Timematoidea</taxon>
        <taxon>Timematidae</taxon>
        <taxon>Timema</taxon>
    </lineage>
</organism>
<dbReference type="SUPFAM" id="SSF109604">
    <property type="entry name" value="HD-domain/PDEase-like"/>
    <property type="match status" value="1"/>
</dbReference>
<evidence type="ECO:0000256" key="3">
    <source>
        <dbReference type="ARBA" id="ARBA00022723"/>
    </source>
</evidence>
<keyword evidence="3 7" id="KW-0479">Metal-binding</keyword>
<dbReference type="GO" id="GO:0007165">
    <property type="term" value="P:signal transduction"/>
    <property type="evidence" value="ECO:0007669"/>
    <property type="project" value="InterPro"/>
</dbReference>